<dbReference type="PIRSF" id="PIRSF001361">
    <property type="entry name" value="DAHP_synthase"/>
    <property type="match status" value="1"/>
</dbReference>
<keyword evidence="4 8" id="KW-0028">Amino-acid biosynthesis</keyword>
<keyword evidence="6 8" id="KW-0057">Aromatic amino acid biosynthesis</keyword>
<dbReference type="PANTHER" id="PTHR21225:SF12">
    <property type="entry name" value="PHOSPHO-2-DEHYDRO-3-DEOXYHEPTONATE ALDOLASE, TYROSINE-INHIBITED"/>
    <property type="match status" value="1"/>
</dbReference>
<dbReference type="VEuPathDB" id="FungiDB:MUCCIDRAFT_38809"/>
<dbReference type="PANTHER" id="PTHR21225">
    <property type="entry name" value="PHOSPHO-2-DEHYDRO-3-DEOXYHEPTONATE ALDOLASE DAHP SYNTHETASE"/>
    <property type="match status" value="1"/>
</dbReference>
<keyword evidence="11" id="KW-1185">Reference proteome</keyword>
<comment type="similarity">
    <text evidence="3 8">Belongs to the class-I DAHP synthase family.</text>
</comment>
<dbReference type="NCBIfam" id="NF009395">
    <property type="entry name" value="PRK12755.1"/>
    <property type="match status" value="1"/>
</dbReference>
<organism evidence="10 11">
    <name type="scientific">Mucor lusitanicus CBS 277.49</name>
    <dbReference type="NCBI Taxonomy" id="747725"/>
    <lineage>
        <taxon>Eukaryota</taxon>
        <taxon>Fungi</taxon>
        <taxon>Fungi incertae sedis</taxon>
        <taxon>Mucoromycota</taxon>
        <taxon>Mucoromycotina</taxon>
        <taxon>Mucoromycetes</taxon>
        <taxon>Mucorales</taxon>
        <taxon>Mucorineae</taxon>
        <taxon>Mucoraceae</taxon>
        <taxon>Mucor</taxon>
    </lineage>
</organism>
<accession>A0A168LEB6</accession>
<evidence type="ECO:0000256" key="5">
    <source>
        <dbReference type="ARBA" id="ARBA00022679"/>
    </source>
</evidence>
<dbReference type="OrthoDB" id="4699125at2759"/>
<protein>
    <recommendedName>
        <fullName evidence="8">Phospho-2-dehydro-3-deoxyheptonate aldolase</fullName>
        <ecNumber evidence="8">2.5.1.54</ecNumber>
    </recommendedName>
</protein>
<keyword evidence="5 8" id="KW-0808">Transferase</keyword>
<evidence type="ECO:0000256" key="1">
    <source>
        <dbReference type="ARBA" id="ARBA00003726"/>
    </source>
</evidence>
<dbReference type="Gene3D" id="3.20.20.70">
    <property type="entry name" value="Aldolase class I"/>
    <property type="match status" value="1"/>
</dbReference>
<evidence type="ECO:0000256" key="8">
    <source>
        <dbReference type="PIRNR" id="PIRNR001361"/>
    </source>
</evidence>
<proteinExistence type="inferred from homology"/>
<evidence type="ECO:0000256" key="2">
    <source>
        <dbReference type="ARBA" id="ARBA00004688"/>
    </source>
</evidence>
<evidence type="ECO:0000259" key="9">
    <source>
        <dbReference type="Pfam" id="PF00793"/>
    </source>
</evidence>
<dbReference type="InterPro" id="IPR006219">
    <property type="entry name" value="DAHP_synth_1"/>
</dbReference>
<gene>
    <name evidence="10" type="ORF">MUCCIDRAFT_38809</name>
</gene>
<evidence type="ECO:0000313" key="10">
    <source>
        <dbReference type="EMBL" id="OAD03427.1"/>
    </source>
</evidence>
<dbReference type="GO" id="GO:0005737">
    <property type="term" value="C:cytoplasm"/>
    <property type="evidence" value="ECO:0007669"/>
    <property type="project" value="TreeGrafter"/>
</dbReference>
<feature type="domain" description="DAHP synthetase I/KDSA" evidence="9">
    <location>
        <begin position="42"/>
        <end position="342"/>
    </location>
</feature>
<dbReference type="NCBIfam" id="TIGR00034">
    <property type="entry name" value="aroFGH"/>
    <property type="match status" value="1"/>
</dbReference>
<dbReference type="Proteomes" id="UP000077051">
    <property type="component" value="Unassembled WGS sequence"/>
</dbReference>
<evidence type="ECO:0000256" key="3">
    <source>
        <dbReference type="ARBA" id="ARBA00007985"/>
    </source>
</evidence>
<evidence type="ECO:0000256" key="7">
    <source>
        <dbReference type="ARBA" id="ARBA00047508"/>
    </source>
</evidence>
<comment type="pathway">
    <text evidence="2">Metabolic intermediate biosynthesis; chorismate biosynthesis; chorismate from D-erythrose 4-phosphate and phosphoenolpyruvate: step 1/7.</text>
</comment>
<dbReference type="FunFam" id="3.20.20.70:FF:000005">
    <property type="entry name" value="Phospho-2-dehydro-3-deoxyheptonate aldolase"/>
    <property type="match status" value="1"/>
</dbReference>
<evidence type="ECO:0000256" key="4">
    <source>
        <dbReference type="ARBA" id="ARBA00022605"/>
    </source>
</evidence>
<sequence>MTKDQIDDIRITGYNSLLTPSYVKEEFQVTASSRKTVVQAREDIANIIHKKDDRVFVIVGPCSIHDTIAAKEYAKLLLTAKEEHKNELVIVMRAYFEKPRTTVGWKGLINDPDINESFDINKGLRIGRGLLNDLTNMGMPVSVELLDTISPQYMADLISWGAIGARTTESQLHRELASGVSFPVGFKNGTDGNLTVAIDGIGAAAAPHHFLGLNSAGVVCITHTTGNQDCHVILRGGKTGPNYDAEHVQKTKALLTKAGLPTSIMVDCSHGNSNKDHKNQPKVAQCIADQIAQGEDGLVGVMIESHLNEGKQGVPEDGPCALKYGVSITDACIDWKETESVLRNLASAVKTRREHQQASAK</sequence>
<dbReference type="EMBL" id="AMYB01000004">
    <property type="protein sequence ID" value="OAD03427.1"/>
    <property type="molecule type" value="Genomic_DNA"/>
</dbReference>
<dbReference type="EC" id="2.5.1.54" evidence="8"/>
<dbReference type="InterPro" id="IPR006218">
    <property type="entry name" value="DAHP1/KDSA"/>
</dbReference>
<name>A0A168LEB6_MUCCL</name>
<dbReference type="GO" id="GO:0008652">
    <property type="term" value="P:amino acid biosynthetic process"/>
    <property type="evidence" value="ECO:0007669"/>
    <property type="project" value="UniProtKB-KW"/>
</dbReference>
<comment type="caution">
    <text evidence="10">The sequence shown here is derived from an EMBL/GenBank/DDBJ whole genome shotgun (WGS) entry which is preliminary data.</text>
</comment>
<reference evidence="10 11" key="1">
    <citation type="submission" date="2015-06" db="EMBL/GenBank/DDBJ databases">
        <title>Expansion of signal transduction pathways in fungi by whole-genome duplication.</title>
        <authorList>
            <consortium name="DOE Joint Genome Institute"/>
            <person name="Corrochano L.M."/>
            <person name="Kuo A."/>
            <person name="Marcet-Houben M."/>
            <person name="Polaino S."/>
            <person name="Salamov A."/>
            <person name="Villalobos J.M."/>
            <person name="Alvarez M.I."/>
            <person name="Avalos J."/>
            <person name="Benito E.P."/>
            <person name="Benoit I."/>
            <person name="Burger G."/>
            <person name="Camino L.P."/>
            <person name="Canovas D."/>
            <person name="Cerda-Olmedo E."/>
            <person name="Cheng J.-F."/>
            <person name="Dominguez A."/>
            <person name="Elias M."/>
            <person name="Eslava A.P."/>
            <person name="Glaser F."/>
            <person name="Grimwood J."/>
            <person name="Gutierrez G."/>
            <person name="Heitman J."/>
            <person name="Henrissat B."/>
            <person name="Iturriaga E.A."/>
            <person name="Lang B.F."/>
            <person name="Lavin J.L."/>
            <person name="Lee S."/>
            <person name="Li W."/>
            <person name="Lindquist E."/>
            <person name="Lopez-Garcia S."/>
            <person name="Luque E.M."/>
            <person name="Marcos A.T."/>
            <person name="Martin J."/>
            <person name="Mccluskey K."/>
            <person name="Medina H.R."/>
            <person name="Miralles-Duran A."/>
            <person name="Miyazaki A."/>
            <person name="Munoz-Torres E."/>
            <person name="Oguiza J.A."/>
            <person name="Ohm R."/>
            <person name="Olmedo M."/>
            <person name="Orejas M."/>
            <person name="Ortiz-Castellanos L."/>
            <person name="Pisabarro A.G."/>
            <person name="Rodriguez-Romero J."/>
            <person name="Ruiz-Herrera J."/>
            <person name="Ruiz-Vazquez R."/>
            <person name="Sanz C."/>
            <person name="Schackwitz W."/>
            <person name="Schmutz J."/>
            <person name="Shahriari M."/>
            <person name="Shelest E."/>
            <person name="Silva-Franco F."/>
            <person name="Soanes D."/>
            <person name="Syed K."/>
            <person name="Tagua V.G."/>
            <person name="Talbot N.J."/>
            <person name="Thon M."/>
            <person name="De Vries R.P."/>
            <person name="Wiebenga A."/>
            <person name="Yadav J.S."/>
            <person name="Braun E.L."/>
            <person name="Baker S."/>
            <person name="Garre V."/>
            <person name="Horwitz B."/>
            <person name="Torres-Martinez S."/>
            <person name="Idnurm A."/>
            <person name="Herrera-Estrella A."/>
            <person name="Gabaldon T."/>
            <person name="Grigoriev I.V."/>
        </authorList>
    </citation>
    <scope>NUCLEOTIDE SEQUENCE [LARGE SCALE GENOMIC DNA]</scope>
    <source>
        <strain evidence="10 11">CBS 277.49</strain>
    </source>
</reference>
<dbReference type="AlphaFoldDB" id="A0A168LEB6"/>
<dbReference type="STRING" id="747725.A0A168LEB6"/>
<dbReference type="InterPro" id="IPR013785">
    <property type="entry name" value="Aldolase_TIM"/>
</dbReference>
<evidence type="ECO:0000256" key="6">
    <source>
        <dbReference type="ARBA" id="ARBA00023141"/>
    </source>
</evidence>
<dbReference type="Pfam" id="PF00793">
    <property type="entry name" value="DAHP_synth_1"/>
    <property type="match status" value="1"/>
</dbReference>
<comment type="catalytic activity">
    <reaction evidence="7 8">
        <text>D-erythrose 4-phosphate + phosphoenolpyruvate + H2O = 7-phospho-2-dehydro-3-deoxy-D-arabino-heptonate + phosphate</text>
        <dbReference type="Rhea" id="RHEA:14717"/>
        <dbReference type="ChEBI" id="CHEBI:15377"/>
        <dbReference type="ChEBI" id="CHEBI:16897"/>
        <dbReference type="ChEBI" id="CHEBI:43474"/>
        <dbReference type="ChEBI" id="CHEBI:58394"/>
        <dbReference type="ChEBI" id="CHEBI:58702"/>
        <dbReference type="EC" id="2.5.1.54"/>
    </reaction>
</comment>
<evidence type="ECO:0000313" key="11">
    <source>
        <dbReference type="Proteomes" id="UP000077051"/>
    </source>
</evidence>
<dbReference type="GO" id="GO:0003849">
    <property type="term" value="F:3-deoxy-7-phosphoheptulonate synthase activity"/>
    <property type="evidence" value="ECO:0007669"/>
    <property type="project" value="UniProtKB-EC"/>
</dbReference>
<dbReference type="SUPFAM" id="SSF51569">
    <property type="entry name" value="Aldolase"/>
    <property type="match status" value="1"/>
</dbReference>
<dbReference type="GO" id="GO:0009073">
    <property type="term" value="P:aromatic amino acid family biosynthetic process"/>
    <property type="evidence" value="ECO:0007669"/>
    <property type="project" value="UniProtKB-KW"/>
</dbReference>
<comment type="function">
    <text evidence="1">Stereospecific condensation of phosphoenolpyruvate (PEP) and D-erythrose-4-phosphate (E4P) giving rise to 3-deoxy-D-arabino-heptulosonate-7-phosphate (DAHP).</text>
</comment>